<accession>A0ABW2IJB8</accession>
<protein>
    <submittedName>
        <fullName evidence="2">DUF1801 domain-containing protein</fullName>
    </submittedName>
</protein>
<dbReference type="Pfam" id="PF08818">
    <property type="entry name" value="DUF1801"/>
    <property type="match status" value="1"/>
</dbReference>
<dbReference type="SUPFAM" id="SSF159888">
    <property type="entry name" value="YdhG-like"/>
    <property type="match status" value="1"/>
</dbReference>
<sequence>MNKTVPDTALNPRDFIETIEHDVRRADAYILLEFLTRISGYEPVMWGKTLIGFGQYHYKYDSGREGDSLRIGFSPRKANLVVYIMPGYFDFSDELAKLGKHKLGKSCLYINKLADIDMDVLEDICRQSLDIMAKKYPL</sequence>
<dbReference type="Proteomes" id="UP001596492">
    <property type="component" value="Unassembled WGS sequence"/>
</dbReference>
<dbReference type="RefSeq" id="WP_382166292.1">
    <property type="nucleotide sequence ID" value="NZ_JBHTBR010000002.1"/>
</dbReference>
<feature type="domain" description="YdhG-like" evidence="1">
    <location>
        <begin position="27"/>
        <end position="128"/>
    </location>
</feature>
<dbReference type="InterPro" id="IPR014922">
    <property type="entry name" value="YdhG-like"/>
</dbReference>
<dbReference type="EMBL" id="JBHTBR010000002">
    <property type="protein sequence ID" value="MFC7291097.1"/>
    <property type="molecule type" value="Genomic_DNA"/>
</dbReference>
<evidence type="ECO:0000313" key="2">
    <source>
        <dbReference type="EMBL" id="MFC7291097.1"/>
    </source>
</evidence>
<evidence type="ECO:0000313" key="3">
    <source>
        <dbReference type="Proteomes" id="UP001596492"/>
    </source>
</evidence>
<proteinExistence type="predicted"/>
<comment type="caution">
    <text evidence="2">The sequence shown here is derived from an EMBL/GenBank/DDBJ whole genome shotgun (WGS) entry which is preliminary data.</text>
</comment>
<organism evidence="2 3">
    <name type="scientific">Hirschia litorea</name>
    <dbReference type="NCBI Taxonomy" id="1199156"/>
    <lineage>
        <taxon>Bacteria</taxon>
        <taxon>Pseudomonadati</taxon>
        <taxon>Pseudomonadota</taxon>
        <taxon>Alphaproteobacteria</taxon>
        <taxon>Hyphomonadales</taxon>
        <taxon>Hyphomonadaceae</taxon>
        <taxon>Hirschia</taxon>
    </lineage>
</organism>
<name>A0ABW2IJB8_9PROT</name>
<reference evidence="3" key="1">
    <citation type="journal article" date="2019" name="Int. J. Syst. Evol. Microbiol.">
        <title>The Global Catalogue of Microorganisms (GCM) 10K type strain sequencing project: providing services to taxonomists for standard genome sequencing and annotation.</title>
        <authorList>
            <consortium name="The Broad Institute Genomics Platform"/>
            <consortium name="The Broad Institute Genome Sequencing Center for Infectious Disease"/>
            <person name="Wu L."/>
            <person name="Ma J."/>
        </authorList>
    </citation>
    <scope>NUCLEOTIDE SEQUENCE [LARGE SCALE GENOMIC DNA]</scope>
    <source>
        <strain evidence="3">CCUG 51308</strain>
    </source>
</reference>
<gene>
    <name evidence="2" type="ORF">ACFQS8_05680</name>
</gene>
<evidence type="ECO:0000259" key="1">
    <source>
        <dbReference type="Pfam" id="PF08818"/>
    </source>
</evidence>
<keyword evidence="3" id="KW-1185">Reference proteome</keyword>